<accession>A0A3Q9ID35</accession>
<evidence type="ECO:0008006" key="3">
    <source>
        <dbReference type="Google" id="ProtNLM"/>
    </source>
</evidence>
<reference evidence="2" key="1">
    <citation type="submission" date="2018-12" db="EMBL/GenBank/DDBJ databases">
        <title>Complete genome sequence of Paenibacillus sp. MBLB1234.</title>
        <authorList>
            <person name="Nam Y.-D."/>
            <person name="Kang J."/>
            <person name="Chung W.-H."/>
            <person name="Park Y.S."/>
        </authorList>
    </citation>
    <scope>NUCLEOTIDE SEQUENCE [LARGE SCALE GENOMIC DNA]</scope>
    <source>
        <strain evidence="2">MBLB1234</strain>
    </source>
</reference>
<sequence>MWISKANLNLNDLIDKQYLLYSALSRIYSCYDKISRYLANHYPEYSDIKYFQDFEKISTKSSMVNIIKEVLNDKQYKLLNELRNDIYHNLRAGALHGDEGLKYYNNYLFIIVFENTKKIFDLIEYLSIKSNHKVGRNEPCPCGSRLKYKKCCG</sequence>
<dbReference type="AlphaFoldDB" id="A0A3Q9ID35"/>
<gene>
    <name evidence="1" type="ORF">EI981_04445</name>
</gene>
<dbReference type="Pfam" id="PF02810">
    <property type="entry name" value="SEC-C"/>
    <property type="match status" value="1"/>
</dbReference>
<dbReference type="OrthoDB" id="18359at2"/>
<protein>
    <recommendedName>
        <fullName evidence="3">DUF4145 domain-containing protein</fullName>
    </recommendedName>
</protein>
<name>A0A3Q9ID35_9BACL</name>
<proteinExistence type="predicted"/>
<dbReference type="EMBL" id="CP034346">
    <property type="protein sequence ID" value="AZS18132.1"/>
    <property type="molecule type" value="Genomic_DNA"/>
</dbReference>
<dbReference type="SUPFAM" id="SSF103642">
    <property type="entry name" value="Sec-C motif"/>
    <property type="match status" value="1"/>
</dbReference>
<dbReference type="KEGG" id="plut:EI981_04445"/>
<dbReference type="InterPro" id="IPR004027">
    <property type="entry name" value="SEC_C_motif"/>
</dbReference>
<dbReference type="Proteomes" id="UP000270678">
    <property type="component" value="Chromosome"/>
</dbReference>
<organism evidence="1 2">
    <name type="scientific">Paenibacillus lutimineralis</name>
    <dbReference type="NCBI Taxonomy" id="2707005"/>
    <lineage>
        <taxon>Bacteria</taxon>
        <taxon>Bacillati</taxon>
        <taxon>Bacillota</taxon>
        <taxon>Bacilli</taxon>
        <taxon>Bacillales</taxon>
        <taxon>Paenibacillaceae</taxon>
        <taxon>Paenibacillus</taxon>
    </lineage>
</organism>
<evidence type="ECO:0000313" key="2">
    <source>
        <dbReference type="Proteomes" id="UP000270678"/>
    </source>
</evidence>
<evidence type="ECO:0000313" key="1">
    <source>
        <dbReference type="EMBL" id="AZS18132.1"/>
    </source>
</evidence>
<dbReference type="Gene3D" id="3.10.450.50">
    <property type="match status" value="1"/>
</dbReference>
<keyword evidence="2" id="KW-1185">Reference proteome</keyword>